<evidence type="ECO:0000256" key="1">
    <source>
        <dbReference type="ARBA" id="ARBA00001974"/>
    </source>
</evidence>
<accession>A0ABU4G3V3</accession>
<dbReference type="RefSeq" id="WP_317941534.1">
    <property type="nucleotide sequence ID" value="NZ_JAUBDI010000001.1"/>
</dbReference>
<dbReference type="PANTHER" id="PTHR48105">
    <property type="entry name" value="THIOREDOXIN REDUCTASE 1-RELATED-RELATED"/>
    <property type="match status" value="1"/>
</dbReference>
<dbReference type="PRINTS" id="PR00469">
    <property type="entry name" value="PNDRDTASEII"/>
</dbReference>
<evidence type="ECO:0000313" key="4">
    <source>
        <dbReference type="EMBL" id="MDW0111644.1"/>
    </source>
</evidence>
<dbReference type="Gene3D" id="3.50.50.60">
    <property type="entry name" value="FAD/NAD(P)-binding domain"/>
    <property type="match status" value="2"/>
</dbReference>
<dbReference type="InterPro" id="IPR050097">
    <property type="entry name" value="Ferredoxin-NADP_redctase_2"/>
</dbReference>
<evidence type="ECO:0000256" key="3">
    <source>
        <dbReference type="ARBA" id="ARBA00023002"/>
    </source>
</evidence>
<proteinExistence type="predicted"/>
<dbReference type="InterPro" id="IPR036188">
    <property type="entry name" value="FAD/NAD-bd_sf"/>
</dbReference>
<comment type="caution">
    <text evidence="4">The sequence shown here is derived from an EMBL/GenBank/DDBJ whole genome shotgun (WGS) entry which is preliminary data.</text>
</comment>
<keyword evidence="5" id="KW-1185">Reference proteome</keyword>
<name>A0ABU4G3V3_9BACL</name>
<gene>
    <name evidence="4" type="ORF">QT711_00510</name>
</gene>
<dbReference type="Pfam" id="PF13738">
    <property type="entry name" value="Pyr_redox_3"/>
    <property type="match status" value="1"/>
</dbReference>
<dbReference type="PRINTS" id="PR00368">
    <property type="entry name" value="FADPNR"/>
</dbReference>
<dbReference type="SUPFAM" id="SSF51905">
    <property type="entry name" value="FAD/NAD(P)-binding domain"/>
    <property type="match status" value="1"/>
</dbReference>
<keyword evidence="2" id="KW-0285">Flavoprotein</keyword>
<protein>
    <submittedName>
        <fullName evidence="4">YpdA family putative bacillithiol disulfide reductase</fullName>
    </submittedName>
</protein>
<sequence>MNNLDAIVIGGGPCGLSAAIELQNKGLHVIVVEKGNVVNSLYRYPTHQTFFSSSIKLSIGDIPFITAKEKPKRNDALVYYRKVAELKGLNIHSYETVVSVEKQNDSFQVVTDKECYQAKHVIVATGYYDHPNTLNVPGENLPKVYSYFKEAHPYFGKHVAVIGGKNSAVDTAIELVRAGAKVTVIYRGSVYSPSVKPWILPSFDSFVRNGAITMHFEASVVEITPTSLVFKKDGTLHTIDNDYVFSMIGYHPDYNLLSNMGITIDERTGKPDYDEETMETNVPGLYIAGVIAAGNNTNEIFIENGRLHGSLLANHISGKNA</sequence>
<keyword evidence="3" id="KW-0560">Oxidoreductase</keyword>
<organism evidence="4 5">
    <name type="scientific">Sporosarcina saromensis</name>
    <dbReference type="NCBI Taxonomy" id="359365"/>
    <lineage>
        <taxon>Bacteria</taxon>
        <taxon>Bacillati</taxon>
        <taxon>Bacillota</taxon>
        <taxon>Bacilli</taxon>
        <taxon>Bacillales</taxon>
        <taxon>Caryophanaceae</taxon>
        <taxon>Sporosarcina</taxon>
    </lineage>
</organism>
<reference evidence="4 5" key="1">
    <citation type="submission" date="2023-06" db="EMBL/GenBank/DDBJ databases">
        <title>Sporosarcina sp. nov., isolated from Korean traditional fermented seafood 'Jeotgal'.</title>
        <authorList>
            <person name="Yang A.I."/>
            <person name="Shin N.-R."/>
        </authorList>
    </citation>
    <scope>NUCLEOTIDE SEQUENCE [LARGE SCALE GENOMIC DNA]</scope>
    <source>
        <strain evidence="4 5">KCTC13119</strain>
    </source>
</reference>
<evidence type="ECO:0000256" key="2">
    <source>
        <dbReference type="ARBA" id="ARBA00022630"/>
    </source>
</evidence>
<evidence type="ECO:0000313" key="5">
    <source>
        <dbReference type="Proteomes" id="UP001282284"/>
    </source>
</evidence>
<dbReference type="NCBIfam" id="TIGR04018">
    <property type="entry name" value="Bthiol_YpdA"/>
    <property type="match status" value="1"/>
</dbReference>
<dbReference type="EMBL" id="JAUBDI010000001">
    <property type="protein sequence ID" value="MDW0111644.1"/>
    <property type="molecule type" value="Genomic_DNA"/>
</dbReference>
<dbReference type="InterPro" id="IPR023856">
    <property type="entry name" value="Bdr"/>
</dbReference>
<dbReference type="Proteomes" id="UP001282284">
    <property type="component" value="Unassembled WGS sequence"/>
</dbReference>
<comment type="cofactor">
    <cofactor evidence="1">
        <name>FAD</name>
        <dbReference type="ChEBI" id="CHEBI:57692"/>
    </cofactor>
</comment>